<dbReference type="InterPro" id="IPR037066">
    <property type="entry name" value="Plug_dom_sf"/>
</dbReference>
<dbReference type="Gene3D" id="2.170.130.10">
    <property type="entry name" value="TonB-dependent receptor, plug domain"/>
    <property type="match status" value="1"/>
</dbReference>
<dbReference type="Pfam" id="PF07715">
    <property type="entry name" value="Plug"/>
    <property type="match status" value="1"/>
</dbReference>
<gene>
    <name evidence="3" type="ORF">QTN47_14340</name>
</gene>
<evidence type="ECO:0000313" key="3">
    <source>
        <dbReference type="EMBL" id="MEX6688690.1"/>
    </source>
</evidence>
<keyword evidence="4" id="KW-1185">Reference proteome</keyword>
<dbReference type="SUPFAM" id="SSF56935">
    <property type="entry name" value="Porins"/>
    <property type="match status" value="1"/>
</dbReference>
<dbReference type="RefSeq" id="WP_369330098.1">
    <property type="nucleotide sequence ID" value="NZ_JAULBC010000004.1"/>
</dbReference>
<feature type="domain" description="TonB-dependent receptor plug" evidence="2">
    <location>
        <begin position="97"/>
        <end position="171"/>
    </location>
</feature>
<reference evidence="3 4" key="1">
    <citation type="submission" date="2023-07" db="EMBL/GenBank/DDBJ databases">
        <authorList>
            <person name="Lian W.-H."/>
        </authorList>
    </citation>
    <scope>NUCLEOTIDE SEQUENCE [LARGE SCALE GENOMIC DNA]</scope>
    <source>
        <strain evidence="3 4">SYSU DXS3180</strain>
    </source>
</reference>
<comment type="subcellular location">
    <subcellularLocation>
        <location evidence="1">Cell outer membrane</location>
        <topology evidence="1">Multi-pass membrane protein</topology>
    </subcellularLocation>
</comment>
<evidence type="ECO:0000256" key="1">
    <source>
        <dbReference type="PROSITE-ProRule" id="PRU01360"/>
    </source>
</evidence>
<evidence type="ECO:0000313" key="4">
    <source>
        <dbReference type="Proteomes" id="UP001560573"/>
    </source>
</evidence>
<dbReference type="EMBL" id="JAULBC010000004">
    <property type="protein sequence ID" value="MEX6688690.1"/>
    <property type="molecule type" value="Genomic_DNA"/>
</dbReference>
<dbReference type="Pfam" id="PF13715">
    <property type="entry name" value="CarbopepD_reg_2"/>
    <property type="match status" value="1"/>
</dbReference>
<keyword evidence="1" id="KW-0998">Cell outer membrane</keyword>
<sequence>MSATAQSTIIKGRVADETGKPLSNVSVLVKGTTAGTITDDNGNYTLAIEAAGSKLIFTLVGYAEVEKPADMAKDVILPAIKNNLDSVVVVGYGSMRKKDVTGSVSSVKATDLLARPVTNALEGLQGRVAGVDIALNSGSPTGSPSVIIRGIGSINSSTDPLYVVDGVAMTNIQYLNLMIYKM</sequence>
<keyword evidence="1" id="KW-1134">Transmembrane beta strand</keyword>
<dbReference type="InterPro" id="IPR012910">
    <property type="entry name" value="Plug_dom"/>
</dbReference>
<dbReference type="InterPro" id="IPR008969">
    <property type="entry name" value="CarboxyPept-like_regulatory"/>
</dbReference>
<keyword evidence="1" id="KW-0472">Membrane</keyword>
<protein>
    <submittedName>
        <fullName evidence="3">Carboxypeptidase-like regulatory domain-containing protein</fullName>
    </submittedName>
</protein>
<dbReference type="PROSITE" id="PS52016">
    <property type="entry name" value="TONB_DEPENDENT_REC_3"/>
    <property type="match status" value="1"/>
</dbReference>
<proteinExistence type="inferred from homology"/>
<keyword evidence="1" id="KW-0812">Transmembrane</keyword>
<dbReference type="Proteomes" id="UP001560573">
    <property type="component" value="Unassembled WGS sequence"/>
</dbReference>
<dbReference type="Gene3D" id="2.60.40.1120">
    <property type="entry name" value="Carboxypeptidase-like, regulatory domain"/>
    <property type="match status" value="1"/>
</dbReference>
<comment type="caution">
    <text evidence="3">The sequence shown here is derived from an EMBL/GenBank/DDBJ whole genome shotgun (WGS) entry which is preliminary data.</text>
</comment>
<evidence type="ECO:0000259" key="2">
    <source>
        <dbReference type="Pfam" id="PF07715"/>
    </source>
</evidence>
<comment type="similarity">
    <text evidence="1">Belongs to the TonB-dependent receptor family.</text>
</comment>
<organism evidence="3 4">
    <name type="scientific">Danxiaibacter flavus</name>
    <dbReference type="NCBI Taxonomy" id="3049108"/>
    <lineage>
        <taxon>Bacteria</taxon>
        <taxon>Pseudomonadati</taxon>
        <taxon>Bacteroidota</taxon>
        <taxon>Chitinophagia</taxon>
        <taxon>Chitinophagales</taxon>
        <taxon>Chitinophagaceae</taxon>
        <taxon>Danxiaibacter</taxon>
    </lineage>
</organism>
<dbReference type="InterPro" id="IPR039426">
    <property type="entry name" value="TonB-dep_rcpt-like"/>
</dbReference>
<accession>A0ABV3ZGQ7</accession>
<keyword evidence="1" id="KW-0813">Transport</keyword>
<name>A0ABV3ZGQ7_9BACT</name>
<dbReference type="SUPFAM" id="SSF49464">
    <property type="entry name" value="Carboxypeptidase regulatory domain-like"/>
    <property type="match status" value="1"/>
</dbReference>